<keyword evidence="3" id="KW-1185">Reference proteome</keyword>
<evidence type="ECO:0000313" key="3">
    <source>
        <dbReference type="Proteomes" id="UP000075714"/>
    </source>
</evidence>
<protein>
    <submittedName>
        <fullName evidence="2">Uncharacterized protein</fullName>
    </submittedName>
</protein>
<accession>A0A150GRS2</accession>
<feature type="compositionally biased region" description="Gly residues" evidence="1">
    <location>
        <begin position="303"/>
        <end position="313"/>
    </location>
</feature>
<feature type="region of interest" description="Disordered" evidence="1">
    <location>
        <begin position="254"/>
        <end position="273"/>
    </location>
</feature>
<dbReference type="OrthoDB" id="553005at2759"/>
<gene>
    <name evidence="2" type="ORF">GPECTOR_9g561</name>
</gene>
<organism evidence="2 3">
    <name type="scientific">Gonium pectorale</name>
    <name type="common">Green alga</name>
    <dbReference type="NCBI Taxonomy" id="33097"/>
    <lineage>
        <taxon>Eukaryota</taxon>
        <taxon>Viridiplantae</taxon>
        <taxon>Chlorophyta</taxon>
        <taxon>core chlorophytes</taxon>
        <taxon>Chlorophyceae</taxon>
        <taxon>CS clade</taxon>
        <taxon>Chlamydomonadales</taxon>
        <taxon>Volvocaceae</taxon>
        <taxon>Gonium</taxon>
    </lineage>
</organism>
<dbReference type="AlphaFoldDB" id="A0A150GRS2"/>
<evidence type="ECO:0000313" key="2">
    <source>
        <dbReference type="EMBL" id="KXZ52517.1"/>
    </source>
</evidence>
<proteinExistence type="predicted"/>
<feature type="region of interest" description="Disordered" evidence="1">
    <location>
        <begin position="301"/>
        <end position="370"/>
    </location>
</feature>
<feature type="compositionally biased region" description="Acidic residues" evidence="1">
    <location>
        <begin position="314"/>
        <end position="325"/>
    </location>
</feature>
<feature type="region of interest" description="Disordered" evidence="1">
    <location>
        <begin position="193"/>
        <end position="246"/>
    </location>
</feature>
<comment type="caution">
    <text evidence="2">The sequence shown here is derived from an EMBL/GenBank/DDBJ whole genome shotgun (WGS) entry which is preliminary data.</text>
</comment>
<evidence type="ECO:0000256" key="1">
    <source>
        <dbReference type="SAM" id="MobiDB-lite"/>
    </source>
</evidence>
<feature type="compositionally biased region" description="Low complexity" evidence="1">
    <location>
        <begin position="31"/>
        <end position="42"/>
    </location>
</feature>
<feature type="region of interest" description="Disordered" evidence="1">
    <location>
        <begin position="31"/>
        <end position="59"/>
    </location>
</feature>
<sequence>MPVAIPARSSSRTRSVNDLHTPAVYGGFEMPSGVSAASPPSDAGGGTAAATGGSGQPSQALAVVRAHPGSYQQQYLHQQYSRNMSVPHGAGGVGGSPPAAYGGGGGMPVPVPVGSLPPYAYGSPQLPFAFTPSAQSVGLASLHQAMVPLGYFAAGSAPRAAGGTGHGHGHGHSLAVSGRDVSSLALIRRPSWGSRSGSLEQGLGLASGGAHGGVPQPIPSPLYDLMESSFSTPASTPGGATPGRSTAARLDSADRAHGHGAGPGRREPSSSSASAIFAFSPTSGVPLPGSSSSARQRLRLRRGSGGGEGGEGGGGEEAEAEEEAGDGAGGAGEEGRRGEPATAGTEPGGRADVPSRAVADGTPADAADGRPEALGAVAADGDPYGPYVGDAGADPRGFALARQDSEMDLLPFALDQEGLVLAPQAAAGGSPGSCGGAAAPAGAAVAAGGAGRLPAELALSIAHQSRERDVAVGAFVRLMAEATSLAAPPRHPSAAELTGRAALAELAALRQQIAAALANLPVA</sequence>
<dbReference type="Proteomes" id="UP000075714">
    <property type="component" value="Unassembled WGS sequence"/>
</dbReference>
<dbReference type="EMBL" id="LSYV01000010">
    <property type="protein sequence ID" value="KXZ52517.1"/>
    <property type="molecule type" value="Genomic_DNA"/>
</dbReference>
<reference evidence="3" key="1">
    <citation type="journal article" date="2016" name="Nat. Commun.">
        <title>The Gonium pectorale genome demonstrates co-option of cell cycle regulation during the evolution of multicellularity.</title>
        <authorList>
            <person name="Hanschen E.R."/>
            <person name="Marriage T.N."/>
            <person name="Ferris P.J."/>
            <person name="Hamaji T."/>
            <person name="Toyoda A."/>
            <person name="Fujiyama A."/>
            <person name="Neme R."/>
            <person name="Noguchi H."/>
            <person name="Minakuchi Y."/>
            <person name="Suzuki M."/>
            <person name="Kawai-Toyooka H."/>
            <person name="Smith D.R."/>
            <person name="Sparks H."/>
            <person name="Anderson J."/>
            <person name="Bakaric R."/>
            <person name="Luria V."/>
            <person name="Karger A."/>
            <person name="Kirschner M.W."/>
            <person name="Durand P.M."/>
            <person name="Michod R.E."/>
            <person name="Nozaki H."/>
            <person name="Olson B.J."/>
        </authorList>
    </citation>
    <scope>NUCLEOTIDE SEQUENCE [LARGE SCALE GENOMIC DNA]</scope>
    <source>
        <strain evidence="3">NIES-2863</strain>
    </source>
</reference>
<dbReference type="STRING" id="33097.A0A150GRS2"/>
<name>A0A150GRS2_GONPE</name>
<feature type="compositionally biased region" description="Gly residues" evidence="1">
    <location>
        <begin position="43"/>
        <end position="55"/>
    </location>
</feature>